<keyword evidence="7" id="KW-1185">Reference proteome</keyword>
<keyword evidence="2 3" id="KW-0560">Oxidoreductase</keyword>
<name>A0ABN0WJG7_9ACTN</name>
<dbReference type="InterPro" id="IPR036291">
    <property type="entry name" value="NAD(P)-bd_dom_sf"/>
</dbReference>
<dbReference type="Pfam" id="PF02812">
    <property type="entry name" value="ELFV_dehydrog_N"/>
    <property type="match status" value="1"/>
</dbReference>
<dbReference type="PANTHER" id="PTHR11606:SF13">
    <property type="entry name" value="GLUTAMATE DEHYDROGENASE 1, MITOCHONDRIAL"/>
    <property type="match status" value="1"/>
</dbReference>
<evidence type="ECO:0000313" key="7">
    <source>
        <dbReference type="Proteomes" id="UP001501822"/>
    </source>
</evidence>
<dbReference type="SUPFAM" id="SSF51735">
    <property type="entry name" value="NAD(P)-binding Rossmann-fold domains"/>
    <property type="match status" value="1"/>
</dbReference>
<feature type="domain" description="Glutamate/phenylalanine/leucine/valine/L-tryptophan dehydrogenase C-terminal" evidence="5">
    <location>
        <begin position="149"/>
        <end position="381"/>
    </location>
</feature>
<evidence type="ECO:0000259" key="5">
    <source>
        <dbReference type="SMART" id="SM00839"/>
    </source>
</evidence>
<dbReference type="SMART" id="SM00839">
    <property type="entry name" value="ELFV_dehydrog"/>
    <property type="match status" value="1"/>
</dbReference>
<dbReference type="InterPro" id="IPR006096">
    <property type="entry name" value="Glu/Leu/Phe/Val/Trp_DH_C"/>
</dbReference>
<evidence type="ECO:0000256" key="4">
    <source>
        <dbReference type="RuleBase" id="RU004417"/>
    </source>
</evidence>
<comment type="similarity">
    <text evidence="1 3 4">Belongs to the Glu/Leu/Phe/Val dehydrogenases family.</text>
</comment>
<dbReference type="PRINTS" id="PR00082">
    <property type="entry name" value="GLFDHDRGNASE"/>
</dbReference>
<dbReference type="PROSITE" id="PS00074">
    <property type="entry name" value="GLFV_DEHYDROGENASE"/>
    <property type="match status" value="1"/>
</dbReference>
<evidence type="ECO:0000256" key="3">
    <source>
        <dbReference type="PIRNR" id="PIRNR000185"/>
    </source>
</evidence>
<sequence>MGSAVVSDDVFALMDEWGPEKVVCVSDRRTGMRGVLVLDNTARGMGKGGTRMSPGVTVGQIARLARTMTWKWAAVDLFHGGAKAGIVADPAAPDKEEILRAFARALANEVPREYVFGLDMGLTENDAAILLDELGDRGAAVGLPGALGGFPYDQLGVTGYGVAEAADAAAAELGLELRGARVAVQGLGAVGRAAVRRLAELGAVIVAASTVTGCAHDPDGLDVDRLLALSAELGDDCVREYGPPAPPERALSVETDILVPAAREDVIDAGVAAATTAKLVVEGANLPATPDARAILHKRGVAVVPDFIANAGGIVAAAHSMDARYSPFQVDPGDVFSMISTKLRANAVAVLQESRRAETTPHEAAYALAQSRVREAMVLRRRVPEHV</sequence>
<dbReference type="SUPFAM" id="SSF53223">
    <property type="entry name" value="Aminoacid dehydrogenase-like, N-terminal domain"/>
    <property type="match status" value="1"/>
</dbReference>
<dbReference type="PANTHER" id="PTHR11606">
    <property type="entry name" value="GLUTAMATE DEHYDROGENASE"/>
    <property type="match status" value="1"/>
</dbReference>
<comment type="caution">
    <text evidence="6">The sequence shown here is derived from an EMBL/GenBank/DDBJ whole genome shotgun (WGS) entry which is preliminary data.</text>
</comment>
<dbReference type="Proteomes" id="UP001501822">
    <property type="component" value="Unassembled WGS sequence"/>
</dbReference>
<accession>A0ABN0WJG7</accession>
<dbReference type="InterPro" id="IPR014362">
    <property type="entry name" value="Glu_DH"/>
</dbReference>
<dbReference type="InterPro" id="IPR046346">
    <property type="entry name" value="Aminoacid_DH-like_N_sf"/>
</dbReference>
<dbReference type="EMBL" id="BAAABM010000022">
    <property type="protein sequence ID" value="GAA0339595.1"/>
    <property type="molecule type" value="Genomic_DNA"/>
</dbReference>
<evidence type="ECO:0000256" key="1">
    <source>
        <dbReference type="ARBA" id="ARBA00006382"/>
    </source>
</evidence>
<organism evidence="6 7">
    <name type="scientific">Actinoallomurus spadix</name>
    <dbReference type="NCBI Taxonomy" id="79912"/>
    <lineage>
        <taxon>Bacteria</taxon>
        <taxon>Bacillati</taxon>
        <taxon>Actinomycetota</taxon>
        <taxon>Actinomycetes</taxon>
        <taxon>Streptosporangiales</taxon>
        <taxon>Thermomonosporaceae</taxon>
        <taxon>Actinoallomurus</taxon>
    </lineage>
</organism>
<proteinExistence type="inferred from homology"/>
<dbReference type="Gene3D" id="3.40.50.10860">
    <property type="entry name" value="Leucine Dehydrogenase, chain A, domain 1"/>
    <property type="match status" value="1"/>
</dbReference>
<dbReference type="PIRSF" id="PIRSF000185">
    <property type="entry name" value="Glu_DH"/>
    <property type="match status" value="1"/>
</dbReference>
<protein>
    <recommendedName>
        <fullName evidence="3">Glutamate dehydrogenase</fullName>
    </recommendedName>
</protein>
<evidence type="ECO:0000313" key="6">
    <source>
        <dbReference type="EMBL" id="GAA0339595.1"/>
    </source>
</evidence>
<gene>
    <name evidence="6" type="ORF">GCM10010151_31530</name>
</gene>
<dbReference type="Gene3D" id="3.40.50.720">
    <property type="entry name" value="NAD(P)-binding Rossmann-like Domain"/>
    <property type="match status" value="1"/>
</dbReference>
<dbReference type="InterPro" id="IPR006097">
    <property type="entry name" value="Glu/Leu/Phe/Val/Trp_DH_dimer"/>
</dbReference>
<dbReference type="InterPro" id="IPR006095">
    <property type="entry name" value="Glu/Leu/Phe/Val/Trp_DH"/>
</dbReference>
<evidence type="ECO:0000256" key="2">
    <source>
        <dbReference type="ARBA" id="ARBA00023002"/>
    </source>
</evidence>
<dbReference type="Pfam" id="PF00208">
    <property type="entry name" value="ELFV_dehydrog"/>
    <property type="match status" value="1"/>
</dbReference>
<reference evidence="6 7" key="1">
    <citation type="journal article" date="2019" name="Int. J. Syst. Evol. Microbiol.">
        <title>The Global Catalogue of Microorganisms (GCM) 10K type strain sequencing project: providing services to taxonomists for standard genome sequencing and annotation.</title>
        <authorList>
            <consortium name="The Broad Institute Genomics Platform"/>
            <consortium name="The Broad Institute Genome Sequencing Center for Infectious Disease"/>
            <person name="Wu L."/>
            <person name="Ma J."/>
        </authorList>
    </citation>
    <scope>NUCLEOTIDE SEQUENCE [LARGE SCALE GENOMIC DNA]</scope>
    <source>
        <strain evidence="6 7">JCM 3146</strain>
    </source>
</reference>
<dbReference type="InterPro" id="IPR033524">
    <property type="entry name" value="Glu/Leu/Phe/Val_DH_AS"/>
</dbReference>